<reference evidence="1" key="2">
    <citation type="journal article" date="2015" name="Data Brief">
        <title>Shoot transcriptome of the giant reed, Arundo donax.</title>
        <authorList>
            <person name="Barrero R.A."/>
            <person name="Guerrero F.D."/>
            <person name="Moolhuijzen P."/>
            <person name="Goolsby J.A."/>
            <person name="Tidwell J."/>
            <person name="Bellgard S.E."/>
            <person name="Bellgard M.I."/>
        </authorList>
    </citation>
    <scope>NUCLEOTIDE SEQUENCE</scope>
    <source>
        <tissue evidence="1">Shoot tissue taken approximately 20 cm above the soil surface</tissue>
    </source>
</reference>
<evidence type="ECO:0000313" key="1">
    <source>
        <dbReference type="EMBL" id="JAD20868.1"/>
    </source>
</evidence>
<reference evidence="1" key="1">
    <citation type="submission" date="2014-09" db="EMBL/GenBank/DDBJ databases">
        <authorList>
            <person name="Magalhaes I.L.F."/>
            <person name="Oliveira U."/>
            <person name="Santos F.R."/>
            <person name="Vidigal T.H.D.A."/>
            <person name="Brescovit A.D."/>
            <person name="Santos A.J."/>
        </authorList>
    </citation>
    <scope>NUCLEOTIDE SEQUENCE</scope>
    <source>
        <tissue evidence="1">Shoot tissue taken approximately 20 cm above the soil surface</tissue>
    </source>
</reference>
<accession>A0A0A8Y6X8</accession>
<name>A0A0A8Y6X8_ARUDO</name>
<sequence>MPPVCKAIFCLARDCTDQIDWQEDLELNLLSKDTRRQYMLDVLFLLVTEGAMLRMGKS</sequence>
<protein>
    <submittedName>
        <fullName evidence="1">Uncharacterized protein</fullName>
    </submittedName>
</protein>
<proteinExistence type="predicted"/>
<dbReference type="EMBL" id="GBRH01277027">
    <property type="protein sequence ID" value="JAD20868.1"/>
    <property type="molecule type" value="Transcribed_RNA"/>
</dbReference>
<organism evidence="1">
    <name type="scientific">Arundo donax</name>
    <name type="common">Giant reed</name>
    <name type="synonym">Donax arundinaceus</name>
    <dbReference type="NCBI Taxonomy" id="35708"/>
    <lineage>
        <taxon>Eukaryota</taxon>
        <taxon>Viridiplantae</taxon>
        <taxon>Streptophyta</taxon>
        <taxon>Embryophyta</taxon>
        <taxon>Tracheophyta</taxon>
        <taxon>Spermatophyta</taxon>
        <taxon>Magnoliopsida</taxon>
        <taxon>Liliopsida</taxon>
        <taxon>Poales</taxon>
        <taxon>Poaceae</taxon>
        <taxon>PACMAD clade</taxon>
        <taxon>Arundinoideae</taxon>
        <taxon>Arundineae</taxon>
        <taxon>Arundo</taxon>
    </lineage>
</organism>
<dbReference type="AlphaFoldDB" id="A0A0A8Y6X8"/>